<protein>
    <submittedName>
        <fullName evidence="1">Uncharacterized protein</fullName>
    </submittedName>
</protein>
<dbReference type="EMBL" id="MHQL01000015">
    <property type="protein sequence ID" value="OHA03433.1"/>
    <property type="molecule type" value="Genomic_DNA"/>
</dbReference>
<dbReference type="Proteomes" id="UP000177811">
    <property type="component" value="Unassembled WGS sequence"/>
</dbReference>
<reference evidence="1 2" key="1">
    <citation type="journal article" date="2016" name="Nat. Commun.">
        <title>Thousands of microbial genomes shed light on interconnected biogeochemical processes in an aquifer system.</title>
        <authorList>
            <person name="Anantharaman K."/>
            <person name="Brown C.T."/>
            <person name="Hug L.A."/>
            <person name="Sharon I."/>
            <person name="Castelle C.J."/>
            <person name="Probst A.J."/>
            <person name="Thomas B.C."/>
            <person name="Singh A."/>
            <person name="Wilkins M.J."/>
            <person name="Karaoz U."/>
            <person name="Brodie E.L."/>
            <person name="Williams K.H."/>
            <person name="Hubbard S.S."/>
            <person name="Banfield J.F."/>
        </authorList>
    </citation>
    <scope>NUCLEOTIDE SEQUENCE [LARGE SCALE GENOMIC DNA]</scope>
</reference>
<proteinExistence type="predicted"/>
<name>A0A1G2KVK2_9BACT</name>
<organism evidence="1 2">
    <name type="scientific">Candidatus Sungbacteria bacterium RIFCSPHIGHO2_02_FULL_51_29</name>
    <dbReference type="NCBI Taxonomy" id="1802273"/>
    <lineage>
        <taxon>Bacteria</taxon>
        <taxon>Candidatus Sungiibacteriota</taxon>
    </lineage>
</organism>
<sequence length="81" mass="9453">MCDAHIENCVARSWNKRTFVDFLDLLARDAKEQGIEIRDASWRLRIILNSGDHRQYALGAAKKLPHGWVVHNKEIMPERKL</sequence>
<comment type="caution">
    <text evidence="1">The sequence shown here is derived from an EMBL/GenBank/DDBJ whole genome shotgun (WGS) entry which is preliminary data.</text>
</comment>
<dbReference type="AlphaFoldDB" id="A0A1G2KVK2"/>
<gene>
    <name evidence="1" type="ORF">A3C16_00120</name>
</gene>
<evidence type="ECO:0000313" key="1">
    <source>
        <dbReference type="EMBL" id="OHA03433.1"/>
    </source>
</evidence>
<evidence type="ECO:0000313" key="2">
    <source>
        <dbReference type="Proteomes" id="UP000177811"/>
    </source>
</evidence>
<accession>A0A1G2KVK2</accession>